<sequence length="154" mass="17581">MDQIETVEFVKKYLEDLLTFFDLNLEVSVKIEDGIVVASIPHSERSSILIGRNAETLRSIQNLLSTALHHKEASTVRVNLDIADYKKQHAEKIVEKGRGWIEEVQPWTGESKVVDLNAADRWTVHRLVVEYSDIDTHSEGEGRDRRLIISQKSS</sequence>
<dbReference type="InterPro" id="IPR001374">
    <property type="entry name" value="R3H_dom"/>
</dbReference>
<feature type="domain" description="R3H" evidence="1">
    <location>
        <begin position="87"/>
        <end position="153"/>
    </location>
</feature>
<keyword evidence="3" id="KW-1185">Reference proteome</keyword>
<dbReference type="InterPro" id="IPR038008">
    <property type="entry name" value="Jag_KH"/>
</dbReference>
<gene>
    <name evidence="2" type="ORF">KOY48_05625</name>
</gene>
<dbReference type="GO" id="GO:0003677">
    <property type="term" value="F:DNA binding"/>
    <property type="evidence" value="ECO:0007669"/>
    <property type="project" value="UniProtKB-KW"/>
</dbReference>
<dbReference type="Proteomes" id="UP000679129">
    <property type="component" value="Chromosome"/>
</dbReference>
<dbReference type="PANTHER" id="PTHR35800">
    <property type="entry name" value="PROTEIN JAG"/>
    <property type="match status" value="1"/>
</dbReference>
<dbReference type="CDD" id="cd02414">
    <property type="entry name" value="KH-II_Jag"/>
    <property type="match status" value="1"/>
</dbReference>
<dbReference type="Gene3D" id="3.30.300.20">
    <property type="match status" value="1"/>
</dbReference>
<dbReference type="Pfam" id="PF01424">
    <property type="entry name" value="R3H"/>
    <property type="match status" value="1"/>
</dbReference>
<reference evidence="2" key="1">
    <citation type="submission" date="2021-06" db="EMBL/GenBank/DDBJ databases">
        <title>An adapted protocol for Saccharibacteria cultivation: two new species join this phylum of Candidate Phyla Radiations.</title>
        <authorList>
            <person name="Ibrahim A."/>
            <person name="Maatouk M."/>
            <person name="Zgheib R."/>
            <person name="Haddad G."/>
            <person name="Bou Khalil J."/>
            <person name="Raoult D."/>
            <person name="Bittar F."/>
        </authorList>
    </citation>
    <scope>NUCLEOTIDE SEQUENCE</scope>
    <source>
        <strain evidence="2">IHU1</strain>
    </source>
</reference>
<name>A0A8F1MBB5_9BACT</name>
<dbReference type="PROSITE" id="PS51061">
    <property type="entry name" value="R3H"/>
    <property type="match status" value="1"/>
</dbReference>
<dbReference type="Gene3D" id="3.30.1370.50">
    <property type="entry name" value="R3H-like domain"/>
    <property type="match status" value="1"/>
</dbReference>
<dbReference type="InterPro" id="IPR036867">
    <property type="entry name" value="R3H_dom_sf"/>
</dbReference>
<dbReference type="InterPro" id="IPR015946">
    <property type="entry name" value="KH_dom-like_a/b"/>
</dbReference>
<dbReference type="EMBL" id="CP076460">
    <property type="protein sequence ID" value="QWQ32286.1"/>
    <property type="molecule type" value="Genomic_DNA"/>
</dbReference>
<dbReference type="KEGG" id="mnd:KOY48_05625"/>
<dbReference type="SUPFAM" id="SSF82708">
    <property type="entry name" value="R3H domain"/>
    <property type="match status" value="1"/>
</dbReference>
<organism evidence="2 3">
    <name type="scientific">Candidatus Minimicrobia naudis</name>
    <dbReference type="NCBI Taxonomy" id="2841263"/>
    <lineage>
        <taxon>Bacteria</taxon>
        <taxon>Candidatus Saccharimonadota</taxon>
        <taxon>Candidatus Saccharimonadota incertae sedis</taxon>
        <taxon>Candidatus Minimicrobia</taxon>
    </lineage>
</organism>
<evidence type="ECO:0000259" key="1">
    <source>
        <dbReference type="PROSITE" id="PS51061"/>
    </source>
</evidence>
<evidence type="ECO:0000313" key="2">
    <source>
        <dbReference type="EMBL" id="QWQ32286.1"/>
    </source>
</evidence>
<proteinExistence type="predicted"/>
<protein>
    <submittedName>
        <fullName evidence="2">Single-stranded DNA-binding protein</fullName>
    </submittedName>
</protein>
<accession>A0A8F1MBB5</accession>
<dbReference type="AlphaFoldDB" id="A0A8F1MBB5"/>
<keyword evidence="2" id="KW-0238">DNA-binding</keyword>
<evidence type="ECO:0000313" key="3">
    <source>
        <dbReference type="Proteomes" id="UP000679129"/>
    </source>
</evidence>
<dbReference type="InterPro" id="IPR039247">
    <property type="entry name" value="KhpB"/>
</dbReference>
<dbReference type="PANTHER" id="PTHR35800:SF1">
    <property type="entry name" value="RNA-BINDING PROTEIN KHPB"/>
    <property type="match status" value="1"/>
</dbReference>
<dbReference type="GO" id="GO:0003723">
    <property type="term" value="F:RNA binding"/>
    <property type="evidence" value="ECO:0007669"/>
    <property type="project" value="InterPro"/>
</dbReference>